<gene>
    <name evidence="1" type="ORF">DFH07DRAFT_752991</name>
</gene>
<dbReference type="EMBL" id="JARJLG010000142">
    <property type="protein sequence ID" value="KAJ7737607.1"/>
    <property type="molecule type" value="Genomic_DNA"/>
</dbReference>
<evidence type="ECO:0000313" key="2">
    <source>
        <dbReference type="Proteomes" id="UP001215280"/>
    </source>
</evidence>
<comment type="caution">
    <text evidence="1">The sequence shown here is derived from an EMBL/GenBank/DDBJ whole genome shotgun (WGS) entry which is preliminary data.</text>
</comment>
<accession>A0AAD7IA31</accession>
<name>A0AAD7IA31_9AGAR</name>
<proteinExistence type="predicted"/>
<organism evidence="1 2">
    <name type="scientific">Mycena maculata</name>
    <dbReference type="NCBI Taxonomy" id="230809"/>
    <lineage>
        <taxon>Eukaryota</taxon>
        <taxon>Fungi</taxon>
        <taxon>Dikarya</taxon>
        <taxon>Basidiomycota</taxon>
        <taxon>Agaricomycotina</taxon>
        <taxon>Agaricomycetes</taxon>
        <taxon>Agaricomycetidae</taxon>
        <taxon>Agaricales</taxon>
        <taxon>Marasmiineae</taxon>
        <taxon>Mycenaceae</taxon>
        <taxon>Mycena</taxon>
    </lineage>
</organism>
<evidence type="ECO:0000313" key="1">
    <source>
        <dbReference type="EMBL" id="KAJ7737607.1"/>
    </source>
</evidence>
<sequence length="88" mass="9586">MGPVGTIIYSFRDKGSGTDCGLHAILDAQHAVVIGHLYLDLVLEFSAFPMQITVDKGSETGDMYATQITLRLVNLLSHLEPQIDAQNL</sequence>
<dbReference type="AlphaFoldDB" id="A0AAD7IA31"/>
<protein>
    <submittedName>
        <fullName evidence="1">Uncharacterized protein</fullName>
    </submittedName>
</protein>
<dbReference type="Proteomes" id="UP001215280">
    <property type="component" value="Unassembled WGS sequence"/>
</dbReference>
<keyword evidence="2" id="KW-1185">Reference proteome</keyword>
<reference evidence="1" key="1">
    <citation type="submission" date="2023-03" db="EMBL/GenBank/DDBJ databases">
        <title>Massive genome expansion in bonnet fungi (Mycena s.s.) driven by repeated elements and novel gene families across ecological guilds.</title>
        <authorList>
            <consortium name="Lawrence Berkeley National Laboratory"/>
            <person name="Harder C.B."/>
            <person name="Miyauchi S."/>
            <person name="Viragh M."/>
            <person name="Kuo A."/>
            <person name="Thoen E."/>
            <person name="Andreopoulos B."/>
            <person name="Lu D."/>
            <person name="Skrede I."/>
            <person name="Drula E."/>
            <person name="Henrissat B."/>
            <person name="Morin E."/>
            <person name="Kohler A."/>
            <person name="Barry K."/>
            <person name="LaButti K."/>
            <person name="Morin E."/>
            <person name="Salamov A."/>
            <person name="Lipzen A."/>
            <person name="Mereny Z."/>
            <person name="Hegedus B."/>
            <person name="Baldrian P."/>
            <person name="Stursova M."/>
            <person name="Weitz H."/>
            <person name="Taylor A."/>
            <person name="Grigoriev I.V."/>
            <person name="Nagy L.G."/>
            <person name="Martin F."/>
            <person name="Kauserud H."/>
        </authorList>
    </citation>
    <scope>NUCLEOTIDE SEQUENCE</scope>
    <source>
        <strain evidence="1">CBHHK188m</strain>
    </source>
</reference>